<dbReference type="HAMAP" id="MF_01139">
    <property type="entry name" value="ISPT"/>
    <property type="match status" value="1"/>
</dbReference>
<name>A0A3B1DHB3_9ZZZZ</name>
<dbReference type="GO" id="GO:0008834">
    <property type="term" value="F:ditrans,polycis-undecaprenyl-diphosphate synthase [(2E,6E)-farnesyl-diphosphate specific] activity"/>
    <property type="evidence" value="ECO:0007669"/>
    <property type="project" value="UniProtKB-EC"/>
</dbReference>
<comment type="cofactor">
    <cofactor evidence="1">
        <name>Mg(2+)</name>
        <dbReference type="ChEBI" id="CHEBI:18420"/>
    </cofactor>
</comment>
<dbReference type="NCBIfam" id="NF011405">
    <property type="entry name" value="PRK14830.1"/>
    <property type="match status" value="1"/>
</dbReference>
<dbReference type="SUPFAM" id="SSF64005">
    <property type="entry name" value="Undecaprenyl diphosphate synthase"/>
    <property type="match status" value="1"/>
</dbReference>
<accession>A0A3B1DHB3</accession>
<dbReference type="PANTHER" id="PTHR10291:SF0">
    <property type="entry name" value="DEHYDRODOLICHYL DIPHOSPHATE SYNTHASE 2"/>
    <property type="match status" value="1"/>
</dbReference>
<dbReference type="CDD" id="cd00475">
    <property type="entry name" value="Cis_IPPS"/>
    <property type="match status" value="1"/>
</dbReference>
<dbReference type="EC" id="2.5.1.31" evidence="3"/>
<dbReference type="PANTHER" id="PTHR10291">
    <property type="entry name" value="DEHYDRODOLICHYL DIPHOSPHATE SYNTHASE FAMILY MEMBER"/>
    <property type="match status" value="1"/>
</dbReference>
<gene>
    <name evidence="3" type="ORF">MNBD_UNCLBAC01-623</name>
</gene>
<dbReference type="InterPro" id="IPR001441">
    <property type="entry name" value="UPP_synth-like"/>
</dbReference>
<evidence type="ECO:0000256" key="1">
    <source>
        <dbReference type="ARBA" id="ARBA00001946"/>
    </source>
</evidence>
<reference evidence="3" key="1">
    <citation type="submission" date="2018-06" db="EMBL/GenBank/DDBJ databases">
        <authorList>
            <person name="Zhirakovskaya E."/>
        </authorList>
    </citation>
    <scope>NUCLEOTIDE SEQUENCE</scope>
</reference>
<organism evidence="3">
    <name type="scientific">hydrothermal vent metagenome</name>
    <dbReference type="NCBI Taxonomy" id="652676"/>
    <lineage>
        <taxon>unclassified sequences</taxon>
        <taxon>metagenomes</taxon>
        <taxon>ecological metagenomes</taxon>
    </lineage>
</organism>
<proteinExistence type="inferred from homology"/>
<dbReference type="Pfam" id="PF01255">
    <property type="entry name" value="Prenyltransf"/>
    <property type="match status" value="1"/>
</dbReference>
<dbReference type="GO" id="GO:0016094">
    <property type="term" value="P:polyprenol biosynthetic process"/>
    <property type="evidence" value="ECO:0007669"/>
    <property type="project" value="TreeGrafter"/>
</dbReference>
<evidence type="ECO:0000313" key="3">
    <source>
        <dbReference type="EMBL" id="VAX35424.1"/>
    </source>
</evidence>
<keyword evidence="2 3" id="KW-0808">Transferase</keyword>
<dbReference type="InterPro" id="IPR036424">
    <property type="entry name" value="UPP_synth-like_sf"/>
</dbReference>
<dbReference type="EMBL" id="UOGJ01000051">
    <property type="protein sequence ID" value="VAX35424.1"/>
    <property type="molecule type" value="Genomic_DNA"/>
</dbReference>
<protein>
    <submittedName>
        <fullName evidence="3">Undecaprenyl diphosphate synthase</fullName>
        <ecNumber evidence="3">2.5.1.31</ecNumber>
    </submittedName>
</protein>
<sequence>MEIDLKNLPKHIAIIMDGNGRWAEERNLPRTQGHIEGVKRVEDIVDASSELGIDVVTLFTFSSENWGRPENEVAILMNIIATVLERKLQKLQDDNIRFYVIGRRKDVSAPLLKTIDRVVDATKNNTGVTMNMALNYGGRTEIIDAVRSIGAKVKQGQLNPEDISEDVISGSLYTKELPDPDLLIRTSGEQRISNFLLWQLSYAEFYFTDKLWPDFTAEEFKKAIAEYQHRERRFGRLKK</sequence>
<dbReference type="InterPro" id="IPR018520">
    <property type="entry name" value="UPP_synth-like_CS"/>
</dbReference>
<dbReference type="Gene3D" id="3.40.1180.10">
    <property type="entry name" value="Decaprenyl diphosphate synthase-like"/>
    <property type="match status" value="1"/>
</dbReference>
<dbReference type="PROSITE" id="PS01066">
    <property type="entry name" value="UPP_SYNTHASE"/>
    <property type="match status" value="1"/>
</dbReference>
<dbReference type="NCBIfam" id="TIGR00055">
    <property type="entry name" value="uppS"/>
    <property type="match status" value="1"/>
</dbReference>
<evidence type="ECO:0000256" key="2">
    <source>
        <dbReference type="ARBA" id="ARBA00022679"/>
    </source>
</evidence>
<dbReference type="AlphaFoldDB" id="A0A3B1DHB3"/>
<dbReference type="FunFam" id="3.40.1180.10:FF:000001">
    <property type="entry name" value="(2E,6E)-farnesyl-diphosphate-specific ditrans,polycis-undecaprenyl-diphosphate synthase"/>
    <property type="match status" value="1"/>
</dbReference>